<reference evidence="1 2" key="1">
    <citation type="submission" date="2019-01" db="EMBL/GenBank/DDBJ databases">
        <title>Genome Assembly of Collichthys lucidus.</title>
        <authorList>
            <person name="Cai M."/>
            <person name="Xiao S."/>
        </authorList>
    </citation>
    <scope>NUCLEOTIDE SEQUENCE [LARGE SCALE GENOMIC DNA]</scope>
    <source>
        <strain evidence="1">JT15FE1705JMU</strain>
        <tissue evidence="1">Muscle</tissue>
    </source>
</reference>
<evidence type="ECO:0000313" key="2">
    <source>
        <dbReference type="Proteomes" id="UP000298787"/>
    </source>
</evidence>
<proteinExistence type="predicted"/>
<organism evidence="1 2">
    <name type="scientific">Collichthys lucidus</name>
    <name type="common">Big head croaker</name>
    <name type="synonym">Sciaena lucida</name>
    <dbReference type="NCBI Taxonomy" id="240159"/>
    <lineage>
        <taxon>Eukaryota</taxon>
        <taxon>Metazoa</taxon>
        <taxon>Chordata</taxon>
        <taxon>Craniata</taxon>
        <taxon>Vertebrata</taxon>
        <taxon>Euteleostomi</taxon>
        <taxon>Actinopterygii</taxon>
        <taxon>Neopterygii</taxon>
        <taxon>Teleostei</taxon>
        <taxon>Neoteleostei</taxon>
        <taxon>Acanthomorphata</taxon>
        <taxon>Eupercaria</taxon>
        <taxon>Sciaenidae</taxon>
        <taxon>Collichthys</taxon>
    </lineage>
</organism>
<dbReference type="Proteomes" id="UP000298787">
    <property type="component" value="Chromosome 9"/>
</dbReference>
<dbReference type="AlphaFoldDB" id="A0A4U5UMW1"/>
<sequence>MENGGFEWRIQSPVERGGAGWRSSSRAASLFFSGANKNLDLPLRQEPAPASAACSLPHTPGRMPLLEAGVSCQDSGHTVVVVVVAAGEENSSPRYIEAVTRPLVDG</sequence>
<accession>A0A4U5UMW1</accession>
<dbReference type="EMBL" id="CM014086">
    <property type="protein sequence ID" value="TKS76276.1"/>
    <property type="molecule type" value="Genomic_DNA"/>
</dbReference>
<evidence type="ECO:0000313" key="1">
    <source>
        <dbReference type="EMBL" id="TKS76276.1"/>
    </source>
</evidence>
<name>A0A4U5UMW1_COLLU</name>
<keyword evidence="2" id="KW-1185">Reference proteome</keyword>
<gene>
    <name evidence="1" type="ORF">D9C73_009562</name>
</gene>
<protein>
    <submittedName>
        <fullName evidence="1">Uncharacterized protein</fullName>
    </submittedName>
</protein>